<feature type="compositionally biased region" description="Gly residues" evidence="1">
    <location>
        <begin position="75"/>
        <end position="90"/>
    </location>
</feature>
<feature type="compositionally biased region" description="Low complexity" evidence="1">
    <location>
        <begin position="91"/>
        <end position="103"/>
    </location>
</feature>
<feature type="compositionally biased region" description="Low complexity" evidence="1">
    <location>
        <begin position="51"/>
        <end position="62"/>
    </location>
</feature>
<proteinExistence type="predicted"/>
<feature type="region of interest" description="Disordered" evidence="1">
    <location>
        <begin position="41"/>
        <end position="119"/>
    </location>
</feature>
<evidence type="ECO:0000313" key="2">
    <source>
        <dbReference type="EMBL" id="CAI9153873.1"/>
    </source>
</evidence>
<evidence type="ECO:0008006" key="4">
    <source>
        <dbReference type="Google" id="ProtNLM"/>
    </source>
</evidence>
<accession>A0ABN8Y098</accession>
<organism evidence="2 3">
    <name type="scientific">Rangifer tarandus platyrhynchus</name>
    <name type="common">Svalbard reindeer</name>
    <dbReference type="NCBI Taxonomy" id="3082113"/>
    <lineage>
        <taxon>Eukaryota</taxon>
        <taxon>Metazoa</taxon>
        <taxon>Chordata</taxon>
        <taxon>Craniata</taxon>
        <taxon>Vertebrata</taxon>
        <taxon>Euteleostomi</taxon>
        <taxon>Mammalia</taxon>
        <taxon>Eutheria</taxon>
        <taxon>Laurasiatheria</taxon>
        <taxon>Artiodactyla</taxon>
        <taxon>Ruminantia</taxon>
        <taxon>Pecora</taxon>
        <taxon>Cervidae</taxon>
        <taxon>Odocoileinae</taxon>
        <taxon>Rangifer</taxon>
    </lineage>
</organism>
<reference evidence="2" key="1">
    <citation type="submission" date="2023-04" db="EMBL/GenBank/DDBJ databases">
        <authorList>
            <consortium name="ELIXIR-Norway"/>
        </authorList>
    </citation>
    <scope>NUCLEOTIDE SEQUENCE [LARGE SCALE GENOMIC DNA]</scope>
</reference>
<feature type="region of interest" description="Disordered" evidence="1">
    <location>
        <begin position="1"/>
        <end position="27"/>
    </location>
</feature>
<dbReference type="EMBL" id="OX459947">
    <property type="protein sequence ID" value="CAI9153873.1"/>
    <property type="molecule type" value="Genomic_DNA"/>
</dbReference>
<sequence>MAGAGRPAAAARASGSPECRAPPAGGAALGARLRAPLRKLSVLLPPPPGSPCRASPGRLLKGLGEGRPPPPPAPRGGGVGGSRRGGGGKPSRGARCWGDSAVGAGPGAPEPSSGFAPARRSAAKKSVWGAAGALRTDQVKLCRHKACSRRGLLRMIAVNCHEYSAYVCAFSV</sequence>
<evidence type="ECO:0000256" key="1">
    <source>
        <dbReference type="SAM" id="MobiDB-lite"/>
    </source>
</evidence>
<name>A0ABN8Y098_RANTA</name>
<protein>
    <recommendedName>
        <fullName evidence="4">Translation initiation factor IF-2-like</fullName>
    </recommendedName>
</protein>
<gene>
    <name evidence="2" type="ORF">MRATA1EN1_LOCUS2835</name>
</gene>
<keyword evidence="3" id="KW-1185">Reference proteome</keyword>
<evidence type="ECO:0000313" key="3">
    <source>
        <dbReference type="Proteomes" id="UP001176941"/>
    </source>
</evidence>
<dbReference type="Proteomes" id="UP001176941">
    <property type="component" value="Chromosome 11"/>
</dbReference>